<comment type="caution">
    <text evidence="3">The sequence shown here is derived from an EMBL/GenBank/DDBJ whole genome shotgun (WGS) entry which is preliminary data.</text>
</comment>
<dbReference type="AlphaFoldDB" id="A0A916T1M9"/>
<organism evidence="3 4">
    <name type="scientific">Flexivirga endophytica</name>
    <dbReference type="NCBI Taxonomy" id="1849103"/>
    <lineage>
        <taxon>Bacteria</taxon>
        <taxon>Bacillati</taxon>
        <taxon>Actinomycetota</taxon>
        <taxon>Actinomycetes</taxon>
        <taxon>Micrococcales</taxon>
        <taxon>Dermacoccaceae</taxon>
        <taxon>Flexivirga</taxon>
    </lineage>
</organism>
<protein>
    <submittedName>
        <fullName evidence="3">AsnC family transcriptional regulator</fullName>
    </submittedName>
</protein>
<evidence type="ECO:0000313" key="3">
    <source>
        <dbReference type="EMBL" id="GGB26106.1"/>
    </source>
</evidence>
<dbReference type="GO" id="GO:0043200">
    <property type="term" value="P:response to amino acid"/>
    <property type="evidence" value="ECO:0007669"/>
    <property type="project" value="TreeGrafter"/>
</dbReference>
<feature type="domain" description="Transcription regulator AsnC/Lrp ligand binding" evidence="2">
    <location>
        <begin position="79"/>
        <end position="145"/>
    </location>
</feature>
<accession>A0A916T1M9</accession>
<dbReference type="InterPro" id="IPR036390">
    <property type="entry name" value="WH_DNA-bd_sf"/>
</dbReference>
<dbReference type="Gene3D" id="3.30.70.920">
    <property type="match status" value="2"/>
</dbReference>
<dbReference type="SUPFAM" id="SSF54909">
    <property type="entry name" value="Dimeric alpha+beta barrel"/>
    <property type="match status" value="2"/>
</dbReference>
<feature type="domain" description="Transcription regulator AsnC/Lrp ligand binding" evidence="2">
    <location>
        <begin position="256"/>
        <end position="318"/>
    </location>
</feature>
<gene>
    <name evidence="3" type="ORF">GCM10011492_15370</name>
</gene>
<dbReference type="EMBL" id="BMHI01000002">
    <property type="protein sequence ID" value="GGB26106.1"/>
    <property type="molecule type" value="Genomic_DNA"/>
</dbReference>
<dbReference type="InterPro" id="IPR019888">
    <property type="entry name" value="Tscrpt_reg_AsnC-like"/>
</dbReference>
<dbReference type="SMART" id="SM00344">
    <property type="entry name" value="HTH_ASNC"/>
    <property type="match status" value="1"/>
</dbReference>
<dbReference type="InterPro" id="IPR019887">
    <property type="entry name" value="Tscrpt_reg_AsnC/Lrp_C"/>
</dbReference>
<evidence type="ECO:0000259" key="2">
    <source>
        <dbReference type="Pfam" id="PF01037"/>
    </source>
</evidence>
<dbReference type="InterPro" id="IPR011008">
    <property type="entry name" value="Dimeric_a/b-barrel"/>
</dbReference>
<dbReference type="SUPFAM" id="SSF46785">
    <property type="entry name" value="Winged helix' DNA-binding domain"/>
    <property type="match status" value="1"/>
</dbReference>
<dbReference type="Proteomes" id="UP000636793">
    <property type="component" value="Unassembled WGS sequence"/>
</dbReference>
<dbReference type="InterPro" id="IPR036388">
    <property type="entry name" value="WH-like_DNA-bd_sf"/>
</dbReference>
<sequence>MLQSRGMASDHDLPSEEDLALINALQIAPRARWSDLAHVLDAHPTSLASRWERLNTAGIAWITGHLVGDPQEMSLSFLEVDCDMRRREAISAALTEVPQIATVEHSASDRTLLLTVLTASFQELSEIVIEQLTALPGVLGYRAAMSTRLHQGGYAWRLGVLNADQRAQVQLLAHPTGGPASHLPPSHLALLPQLATNGRVTAAEMARKLHRTPATVQRQLNKVITANVLSFRCEIAQRYSGFPISCQWSARVPADAHDSAARALAAMPQVRLAASTTGEANFVIIMWLRSVAEVMDVELALTQRIPGIELLRNTIILRATKRVGWLLNPDTTSQGPARHPPAVTDFAR</sequence>
<dbReference type="Pfam" id="PF01037">
    <property type="entry name" value="AsnC_trans_reg"/>
    <property type="match status" value="2"/>
</dbReference>
<dbReference type="PANTHER" id="PTHR30154:SF34">
    <property type="entry name" value="TRANSCRIPTIONAL REGULATOR AZLB"/>
    <property type="match status" value="1"/>
</dbReference>
<reference evidence="3" key="1">
    <citation type="journal article" date="2014" name="Int. J. Syst. Evol. Microbiol.">
        <title>Complete genome sequence of Corynebacterium casei LMG S-19264T (=DSM 44701T), isolated from a smear-ripened cheese.</title>
        <authorList>
            <consortium name="US DOE Joint Genome Institute (JGI-PGF)"/>
            <person name="Walter F."/>
            <person name="Albersmeier A."/>
            <person name="Kalinowski J."/>
            <person name="Ruckert C."/>
        </authorList>
    </citation>
    <scope>NUCLEOTIDE SEQUENCE</scope>
    <source>
        <strain evidence="3">CGMCC 1.15085</strain>
    </source>
</reference>
<proteinExistence type="predicted"/>
<name>A0A916T1M9_9MICO</name>
<dbReference type="PANTHER" id="PTHR30154">
    <property type="entry name" value="LEUCINE-RESPONSIVE REGULATORY PROTEIN"/>
    <property type="match status" value="1"/>
</dbReference>
<dbReference type="Gene3D" id="1.10.10.10">
    <property type="entry name" value="Winged helix-like DNA-binding domain superfamily/Winged helix DNA-binding domain"/>
    <property type="match status" value="1"/>
</dbReference>
<evidence type="ECO:0000313" key="4">
    <source>
        <dbReference type="Proteomes" id="UP000636793"/>
    </source>
</evidence>
<dbReference type="GO" id="GO:0043565">
    <property type="term" value="F:sequence-specific DNA binding"/>
    <property type="evidence" value="ECO:0007669"/>
    <property type="project" value="TreeGrafter"/>
</dbReference>
<evidence type="ECO:0000256" key="1">
    <source>
        <dbReference type="SAM" id="MobiDB-lite"/>
    </source>
</evidence>
<dbReference type="GO" id="GO:0005829">
    <property type="term" value="C:cytosol"/>
    <property type="evidence" value="ECO:0007669"/>
    <property type="project" value="TreeGrafter"/>
</dbReference>
<reference evidence="3" key="2">
    <citation type="submission" date="2020-09" db="EMBL/GenBank/DDBJ databases">
        <authorList>
            <person name="Sun Q."/>
            <person name="Zhou Y."/>
        </authorList>
    </citation>
    <scope>NUCLEOTIDE SEQUENCE</scope>
    <source>
        <strain evidence="3">CGMCC 1.15085</strain>
    </source>
</reference>
<keyword evidence="4" id="KW-1185">Reference proteome</keyword>
<feature type="region of interest" description="Disordered" evidence="1">
    <location>
        <begin position="329"/>
        <end position="348"/>
    </location>
</feature>